<organism evidence="3">
    <name type="scientific">Ciona intestinalis</name>
    <name type="common">Transparent sea squirt</name>
    <name type="synonym">Ascidia intestinalis</name>
    <dbReference type="NCBI Taxonomy" id="7719"/>
    <lineage>
        <taxon>Eukaryota</taxon>
        <taxon>Metazoa</taxon>
        <taxon>Chordata</taxon>
        <taxon>Tunicata</taxon>
        <taxon>Ascidiacea</taxon>
        <taxon>Phlebobranchia</taxon>
        <taxon>Cionidae</taxon>
        <taxon>Ciona</taxon>
    </lineage>
</organism>
<dbReference type="PANTHER" id="PTHR11486">
    <property type="entry name" value="FIBROBLAST GROWTH FACTOR"/>
    <property type="match status" value="1"/>
</dbReference>
<dbReference type="GeneID" id="100134858"/>
<accession>A4PIG6</accession>
<feature type="compositionally biased region" description="Polar residues" evidence="2">
    <location>
        <begin position="446"/>
        <end position="456"/>
    </location>
</feature>
<protein>
    <submittedName>
        <fullName evidence="3">Uncharacterized protein Ci-FGF-NA1</fullName>
    </submittedName>
</protein>
<evidence type="ECO:0000256" key="2">
    <source>
        <dbReference type="SAM" id="MobiDB-lite"/>
    </source>
</evidence>
<dbReference type="InterPro" id="IPR008996">
    <property type="entry name" value="IL1/FGF"/>
</dbReference>
<dbReference type="PRINTS" id="PR00262">
    <property type="entry name" value="IL1HBGF"/>
</dbReference>
<proteinExistence type="evidence at transcript level"/>
<accession>A0A1W2VPJ2</accession>
<dbReference type="SUPFAM" id="SSF50353">
    <property type="entry name" value="Cytokine"/>
    <property type="match status" value="1"/>
</dbReference>
<dbReference type="InterPro" id="IPR002209">
    <property type="entry name" value="Fibroblast_GF_fam"/>
</dbReference>
<feature type="region of interest" description="Disordered" evidence="2">
    <location>
        <begin position="364"/>
        <end position="473"/>
    </location>
</feature>
<dbReference type="EMBL" id="AB299374">
    <property type="protein sequence ID" value="BAF49749.1"/>
    <property type="molecule type" value="mRNA"/>
</dbReference>
<dbReference type="RefSeq" id="NP_001106724.1">
    <property type="nucleotide sequence ID" value="NM_001113253.1"/>
</dbReference>
<dbReference type="CDD" id="cd00058">
    <property type="entry name" value="beta-trefoil_FGF"/>
    <property type="match status" value="1"/>
</dbReference>
<feature type="compositionally biased region" description="Basic residues" evidence="2">
    <location>
        <begin position="432"/>
        <end position="445"/>
    </location>
</feature>
<dbReference type="AlphaFoldDB" id="A4PIG6"/>
<dbReference type="CTD" id="100134858"/>
<feature type="region of interest" description="Disordered" evidence="2">
    <location>
        <begin position="178"/>
        <end position="240"/>
    </location>
</feature>
<reference evidence="3" key="1">
    <citation type="submission" date="2007-03" db="EMBL/GenBank/DDBJ databases">
        <title>Ciona intestinalis Genes.</title>
        <authorList>
            <person name="Satou Y."/>
        </authorList>
    </citation>
    <scope>NUCLEOTIDE SEQUENCE</scope>
</reference>
<gene>
    <name evidence="3" type="primary">Ci-FGF-NA1</name>
</gene>
<dbReference type="Gene3D" id="2.80.10.50">
    <property type="match status" value="1"/>
</dbReference>
<dbReference type="Pfam" id="PF00167">
    <property type="entry name" value="FGF"/>
    <property type="match status" value="1"/>
</dbReference>
<dbReference type="GO" id="GO:0008083">
    <property type="term" value="F:growth factor activity"/>
    <property type="evidence" value="ECO:0007669"/>
    <property type="project" value="InterPro"/>
</dbReference>
<evidence type="ECO:0000313" key="3">
    <source>
        <dbReference type="EMBL" id="BAF49749.1"/>
    </source>
</evidence>
<feature type="compositionally biased region" description="Polar residues" evidence="2">
    <location>
        <begin position="401"/>
        <end position="430"/>
    </location>
</feature>
<dbReference type="SMART" id="SM00442">
    <property type="entry name" value="FGF"/>
    <property type="match status" value="1"/>
</dbReference>
<dbReference type="InterPro" id="IPR056378">
    <property type="entry name" value="Let-756-like_FGF"/>
</dbReference>
<name>A4PIG6_CIOIN</name>
<dbReference type="OrthoDB" id="5987799at2759"/>
<comment type="similarity">
    <text evidence="1">Belongs to the heparin-binding growth factors family.</text>
</comment>
<feature type="compositionally biased region" description="Basic residues" evidence="2">
    <location>
        <begin position="183"/>
        <end position="225"/>
    </location>
</feature>
<evidence type="ECO:0000256" key="1">
    <source>
        <dbReference type="ARBA" id="ARBA00007936"/>
    </source>
</evidence>
<dbReference type="KEGG" id="cin:100134858"/>
<sequence>MAGSNRQVLNCGDVSSTCRNMAKVSRCRSSESNEDGISTQQNKRCSFCCCGKQPELRNKDSESSYYKTHRCDVVLNSSKSTSRCYSCRFVSSSRWTICGFLKKTLTIGLLLLVLRCIVTEAAPIAGKAKDEKRRKVAELGTERNVSSFLTLDQEVSMLTSLPSAGFLDATTHAGLRLDVHASTKTKRGAGRKRKHRKRKGKKSRGRKRGKNKNRRNKKRRNKKQKSRDFTPDKINGSTDMTSQQNLYIPFYQRLYVDVGRSYHLAITAKGKVVGERSDRRSNSSLLEMRSFERKKSYGVAIVGVTTSRYICVTKRGKVKAMKKFNKNRCLFNETVLPNKQNLYESFSCKGCYLHITKRGKIRNLRGTNKNENTAHFLPHDRRSQHSRSRRRALTGAKVTTVDVTNMTSMPSNVDPTVSSVDAGISATTPKHGQGKRSRPHKKRTRTSSNHGAGSSHKSSKATRRPRVYDATNR</sequence>